<evidence type="ECO:0000313" key="1">
    <source>
        <dbReference type="EMBL" id="KAA8914366.1"/>
    </source>
</evidence>
<keyword evidence="2" id="KW-1185">Reference proteome</keyword>
<protein>
    <submittedName>
        <fullName evidence="1">Uncharacterized protein</fullName>
    </submittedName>
</protein>
<organism evidence="1 2">
    <name type="scientific">Sphaerosporella brunnea</name>
    <dbReference type="NCBI Taxonomy" id="1250544"/>
    <lineage>
        <taxon>Eukaryota</taxon>
        <taxon>Fungi</taxon>
        <taxon>Dikarya</taxon>
        <taxon>Ascomycota</taxon>
        <taxon>Pezizomycotina</taxon>
        <taxon>Pezizomycetes</taxon>
        <taxon>Pezizales</taxon>
        <taxon>Pyronemataceae</taxon>
        <taxon>Sphaerosporella</taxon>
    </lineage>
</organism>
<sequence length="204" mass="22000">MPGVFILSSRCDMQEVASIASEGHTCTTPVAEYRKTDTQMHKLALVLYIVYFSHEQLASCAIELDDCLVKAIPRPGRPNAVCAPMAASRTSTCTDGISTFLRADDGPGGYDHAVKRRVDEAPEETGYVCEVWRLTVATAIIKLLEQSRIKTFDGQCFQSPGGHGVVLILHPRATAGAVNSPQTFANMCAIAPAESRRTQLAVSS</sequence>
<accession>A0A5J5FAU1</accession>
<dbReference type="AlphaFoldDB" id="A0A5J5FAU1"/>
<comment type="caution">
    <text evidence="1">The sequence shown here is derived from an EMBL/GenBank/DDBJ whole genome shotgun (WGS) entry which is preliminary data.</text>
</comment>
<name>A0A5J5FAU1_9PEZI</name>
<evidence type="ECO:0000313" key="2">
    <source>
        <dbReference type="Proteomes" id="UP000326924"/>
    </source>
</evidence>
<dbReference type="EMBL" id="VXIS01000006">
    <property type="protein sequence ID" value="KAA8914366.1"/>
    <property type="molecule type" value="Genomic_DNA"/>
</dbReference>
<dbReference type="Proteomes" id="UP000326924">
    <property type="component" value="Unassembled WGS sequence"/>
</dbReference>
<gene>
    <name evidence="1" type="ORF">FN846DRAFT_885983</name>
</gene>
<proteinExistence type="predicted"/>
<dbReference type="InParanoid" id="A0A5J5FAU1"/>
<reference evidence="1 2" key="1">
    <citation type="submission" date="2019-09" db="EMBL/GenBank/DDBJ databases">
        <title>Draft genome of the ectomycorrhizal ascomycete Sphaerosporella brunnea.</title>
        <authorList>
            <consortium name="DOE Joint Genome Institute"/>
            <person name="Benucci G.M."/>
            <person name="Marozzi G."/>
            <person name="Antonielli L."/>
            <person name="Sanchez S."/>
            <person name="Marco P."/>
            <person name="Wang X."/>
            <person name="Falini L.B."/>
            <person name="Barry K."/>
            <person name="Haridas S."/>
            <person name="Lipzen A."/>
            <person name="Labutti K."/>
            <person name="Grigoriev I.V."/>
            <person name="Murat C."/>
            <person name="Martin F."/>
            <person name="Albertini E."/>
            <person name="Donnini D."/>
            <person name="Bonito G."/>
        </authorList>
    </citation>
    <scope>NUCLEOTIDE SEQUENCE [LARGE SCALE GENOMIC DNA]</scope>
    <source>
        <strain evidence="1 2">Sb_GMNB300</strain>
    </source>
</reference>